<protein>
    <submittedName>
        <fullName evidence="2">Uncharacterized protein YegL</fullName>
    </submittedName>
</protein>
<accession>A0A7W4VIV4</accession>
<evidence type="ECO:0000256" key="1">
    <source>
        <dbReference type="SAM" id="MobiDB-lite"/>
    </source>
</evidence>
<comment type="caution">
    <text evidence="2">The sequence shown here is derived from an EMBL/GenBank/DDBJ whole genome shotgun (WGS) entry which is preliminary data.</text>
</comment>
<proteinExistence type="predicted"/>
<gene>
    <name evidence="2" type="ORF">FHR70_000992</name>
</gene>
<dbReference type="AlphaFoldDB" id="A0A7W4VIV4"/>
<reference evidence="2 3" key="1">
    <citation type="submission" date="2020-08" db="EMBL/GenBank/DDBJ databases">
        <title>The Agave Microbiome: Exploring the role of microbial communities in plant adaptations to desert environments.</title>
        <authorList>
            <person name="Partida-Martinez L.P."/>
        </authorList>
    </citation>
    <scope>NUCLEOTIDE SEQUENCE [LARGE SCALE GENOMIC DNA]</scope>
    <source>
        <strain evidence="2 3">AT3.9</strain>
    </source>
</reference>
<organism evidence="2 3">
    <name type="scientific">Microvirga lupini</name>
    <dbReference type="NCBI Taxonomy" id="420324"/>
    <lineage>
        <taxon>Bacteria</taxon>
        <taxon>Pseudomonadati</taxon>
        <taxon>Pseudomonadota</taxon>
        <taxon>Alphaproteobacteria</taxon>
        <taxon>Hyphomicrobiales</taxon>
        <taxon>Methylobacteriaceae</taxon>
        <taxon>Microvirga</taxon>
    </lineage>
</organism>
<sequence>MNKGFGVTVTVPQPDGQEPKTAPLVVVARDERDAELVAALAAGPQASAETLRELTDEEVLAYDLDLQAHGSAKVLPILNL</sequence>
<keyword evidence="3" id="KW-1185">Reference proteome</keyword>
<evidence type="ECO:0000313" key="2">
    <source>
        <dbReference type="EMBL" id="MBB3017952.1"/>
    </source>
</evidence>
<feature type="region of interest" description="Disordered" evidence="1">
    <location>
        <begin position="1"/>
        <end position="20"/>
    </location>
</feature>
<dbReference type="EMBL" id="JACHWB010000001">
    <property type="protein sequence ID" value="MBB3017952.1"/>
    <property type="molecule type" value="Genomic_DNA"/>
</dbReference>
<dbReference type="RefSeq" id="WP_183447655.1">
    <property type="nucleotide sequence ID" value="NZ_JACHWB010000001.1"/>
</dbReference>
<dbReference type="Proteomes" id="UP000532010">
    <property type="component" value="Unassembled WGS sequence"/>
</dbReference>
<evidence type="ECO:0000313" key="3">
    <source>
        <dbReference type="Proteomes" id="UP000532010"/>
    </source>
</evidence>
<name>A0A7W4VIV4_9HYPH</name>